<evidence type="ECO:0000259" key="6">
    <source>
        <dbReference type="Pfam" id="PF03328"/>
    </source>
</evidence>
<dbReference type="PaxDb" id="522772-Dacet_1589"/>
<dbReference type="EMBL" id="CP001968">
    <property type="protein sequence ID" value="ADD68357.1"/>
    <property type="molecule type" value="Genomic_DNA"/>
</dbReference>
<keyword evidence="8" id="KW-1185">Reference proteome</keyword>
<dbReference type="Proteomes" id="UP000002012">
    <property type="component" value="Chromosome"/>
</dbReference>
<evidence type="ECO:0000256" key="2">
    <source>
        <dbReference type="ARBA" id="ARBA00022723"/>
    </source>
</evidence>
<dbReference type="Gene3D" id="3.20.20.60">
    <property type="entry name" value="Phosphoenolpyruvate-binding domains"/>
    <property type="match status" value="1"/>
</dbReference>
<feature type="domain" description="HpcH/HpaI aldolase/citrate lyase" evidence="6">
    <location>
        <begin position="10"/>
        <end position="229"/>
    </location>
</feature>
<dbReference type="GO" id="GO:0006107">
    <property type="term" value="P:oxaloacetate metabolic process"/>
    <property type="evidence" value="ECO:0007669"/>
    <property type="project" value="TreeGrafter"/>
</dbReference>
<dbReference type="FunCoup" id="D4H8K8">
    <property type="interactions" value="230"/>
</dbReference>
<dbReference type="eggNOG" id="COG2301">
    <property type="taxonomic scope" value="Bacteria"/>
</dbReference>
<organism evidence="7 8">
    <name type="scientific">Denitrovibrio acetiphilus (strain DSM 12809 / NBRC 114555 / N2460)</name>
    <dbReference type="NCBI Taxonomy" id="522772"/>
    <lineage>
        <taxon>Bacteria</taxon>
        <taxon>Pseudomonadati</taxon>
        <taxon>Deferribacterota</taxon>
        <taxon>Deferribacteres</taxon>
        <taxon>Deferribacterales</taxon>
        <taxon>Geovibrionaceae</taxon>
        <taxon>Denitrovibrio</taxon>
    </lineage>
</organism>
<dbReference type="KEGG" id="dap:Dacet_1589"/>
<dbReference type="RefSeq" id="WP_013010871.1">
    <property type="nucleotide sequence ID" value="NC_013943.1"/>
</dbReference>
<dbReference type="InterPro" id="IPR040442">
    <property type="entry name" value="Pyrv_kinase-like_dom_sf"/>
</dbReference>
<comment type="cofactor">
    <cofactor evidence="1">
        <name>Mg(2+)</name>
        <dbReference type="ChEBI" id="CHEBI:18420"/>
    </cofactor>
</comment>
<dbReference type="AlphaFoldDB" id="D4H8K8"/>
<proteinExistence type="predicted"/>
<evidence type="ECO:0000256" key="5">
    <source>
        <dbReference type="PIRSR" id="PIRSR015582-2"/>
    </source>
</evidence>
<evidence type="ECO:0000256" key="4">
    <source>
        <dbReference type="PIRSR" id="PIRSR015582-1"/>
    </source>
</evidence>
<dbReference type="STRING" id="522772.Dacet_1589"/>
<dbReference type="OrthoDB" id="9786940at2"/>
<dbReference type="PANTHER" id="PTHR32308:SF10">
    <property type="entry name" value="CITRATE LYASE SUBUNIT BETA"/>
    <property type="match status" value="1"/>
</dbReference>
<keyword evidence="3 5" id="KW-0460">Magnesium</keyword>
<feature type="binding site" evidence="4">
    <location>
        <position position="134"/>
    </location>
    <ligand>
        <name>substrate</name>
    </ligand>
</feature>
<dbReference type="GO" id="GO:0000287">
    <property type="term" value="F:magnesium ion binding"/>
    <property type="evidence" value="ECO:0007669"/>
    <property type="project" value="TreeGrafter"/>
</dbReference>
<evidence type="ECO:0000256" key="1">
    <source>
        <dbReference type="ARBA" id="ARBA00001946"/>
    </source>
</evidence>
<evidence type="ECO:0000313" key="8">
    <source>
        <dbReference type="Proteomes" id="UP000002012"/>
    </source>
</evidence>
<name>D4H8K8_DENA2</name>
<dbReference type="PANTHER" id="PTHR32308">
    <property type="entry name" value="LYASE BETA SUBUNIT, PUTATIVE (AFU_ORTHOLOGUE AFUA_4G13030)-RELATED"/>
    <property type="match status" value="1"/>
</dbReference>
<feature type="binding site" evidence="5">
    <location>
        <position position="161"/>
    </location>
    <ligand>
        <name>Mg(2+)</name>
        <dbReference type="ChEBI" id="CHEBI:18420"/>
    </ligand>
</feature>
<evidence type="ECO:0000313" key="7">
    <source>
        <dbReference type="EMBL" id="ADD68357.1"/>
    </source>
</evidence>
<dbReference type="InterPro" id="IPR015813">
    <property type="entry name" value="Pyrv/PenolPyrv_kinase-like_dom"/>
</dbReference>
<gene>
    <name evidence="7" type="ordered locus">Dacet_1589</name>
</gene>
<dbReference type="InParanoid" id="D4H8K8"/>
<dbReference type="GO" id="GO:0008815">
    <property type="term" value="F:citrate (pro-3S)-lyase activity"/>
    <property type="evidence" value="ECO:0007669"/>
    <property type="project" value="UniProtKB-EC"/>
</dbReference>
<feature type="binding site" evidence="4">
    <location>
        <position position="71"/>
    </location>
    <ligand>
        <name>substrate</name>
    </ligand>
</feature>
<dbReference type="Pfam" id="PF03328">
    <property type="entry name" value="HpcH_HpaI"/>
    <property type="match status" value="1"/>
</dbReference>
<dbReference type="EC" id="4.1.3.6" evidence="7"/>
<sequence length="308" mass="34392">MNKEEVKLRRSFLYVPGNMPSMIQNVPIFTCDGVFIDLEDAVPLSEKDAARELVTKFIETYKDRNKEVFVRINALDTEWGYDDLVKVLPAKPDGIRLPKADTPEIVERLDTLLTEFEEELKLEIGTFKIIPSIESAQGVINCIKTARCSDRVIALAFGAEDYTASMEIERTKSGEELFHARTRVIWAAKAAGIQALDTIFADVSDMESFAKEVRLIKTLGFSGKSLINPRQIELIHEIFAPTAEEIDYAKQVVEAIIKARAMGTGVISLNGKMVDAPVVKRATRVIKSAISQGLIEYELDDEVIYGSK</sequence>
<protein>
    <submittedName>
        <fullName evidence="7">Citrate (Pro-3S)-lyase</fullName>
        <ecNumber evidence="7">4.1.3.6</ecNumber>
    </submittedName>
</protein>
<dbReference type="SUPFAM" id="SSF51621">
    <property type="entry name" value="Phosphoenolpyruvate/pyruvate domain"/>
    <property type="match status" value="1"/>
</dbReference>
<dbReference type="HOGENOM" id="CLU_044864_0_0_0"/>
<evidence type="ECO:0000256" key="3">
    <source>
        <dbReference type="ARBA" id="ARBA00022842"/>
    </source>
</evidence>
<keyword evidence="2 5" id="KW-0479">Metal-binding</keyword>
<reference evidence="7 8" key="1">
    <citation type="journal article" date="2010" name="Stand. Genomic Sci.">
        <title>Complete genome sequence of Denitrovibrio acetiphilus type strain (N2460).</title>
        <authorList>
            <person name="Kiss H."/>
            <person name="Lang E."/>
            <person name="Lapidus A."/>
            <person name="Copeland A."/>
            <person name="Nolan M."/>
            <person name="Glavina Del Rio T."/>
            <person name="Chen F."/>
            <person name="Lucas S."/>
            <person name="Tice H."/>
            <person name="Cheng J.F."/>
            <person name="Han C."/>
            <person name="Goodwin L."/>
            <person name="Pitluck S."/>
            <person name="Liolios K."/>
            <person name="Pati A."/>
            <person name="Ivanova N."/>
            <person name="Mavromatis K."/>
            <person name="Chen A."/>
            <person name="Palaniappan K."/>
            <person name="Land M."/>
            <person name="Hauser L."/>
            <person name="Chang Y.J."/>
            <person name="Jeffries C.D."/>
            <person name="Detter J.C."/>
            <person name="Brettin T."/>
            <person name="Spring S."/>
            <person name="Rohde M."/>
            <person name="Goker M."/>
            <person name="Woyke T."/>
            <person name="Bristow J."/>
            <person name="Eisen J.A."/>
            <person name="Markowitz V."/>
            <person name="Hugenholtz P."/>
            <person name="Kyrpides N.C."/>
            <person name="Klenk H.P."/>
        </authorList>
    </citation>
    <scope>NUCLEOTIDE SEQUENCE [LARGE SCALE GENOMIC DNA]</scope>
    <source>
        <strain evidence="8">DSM 12809 / NBRC 114555 / N2460</strain>
    </source>
</reference>
<feature type="binding site" evidence="5">
    <location>
        <position position="134"/>
    </location>
    <ligand>
        <name>Mg(2+)</name>
        <dbReference type="ChEBI" id="CHEBI:18420"/>
    </ligand>
</feature>
<dbReference type="PIRSF" id="PIRSF015582">
    <property type="entry name" value="Cit_lyase_B"/>
    <property type="match status" value="1"/>
</dbReference>
<keyword evidence="7" id="KW-0456">Lyase</keyword>
<dbReference type="InterPro" id="IPR005000">
    <property type="entry name" value="Aldolase/citrate-lyase_domain"/>
</dbReference>
<accession>D4H8K8</accession>
<dbReference type="InterPro" id="IPR011206">
    <property type="entry name" value="Citrate_lyase_beta/mcl1/mcl2"/>
</dbReference>